<evidence type="ECO:0000256" key="1">
    <source>
        <dbReference type="ARBA" id="ARBA00004906"/>
    </source>
</evidence>
<evidence type="ECO:0000313" key="5">
    <source>
        <dbReference type="EMBL" id="KAG0524439.1"/>
    </source>
</evidence>
<dbReference type="InterPro" id="IPR045005">
    <property type="entry name" value="BPM1-6"/>
</dbReference>
<dbReference type="OrthoDB" id="598013at2759"/>
<dbReference type="InterPro" id="IPR002083">
    <property type="entry name" value="MATH/TRAF_dom"/>
</dbReference>
<dbReference type="SUPFAM" id="SSF54695">
    <property type="entry name" value="POZ domain"/>
    <property type="match status" value="1"/>
</dbReference>
<dbReference type="Pfam" id="PF24570">
    <property type="entry name" value="BACK_BPM_SPOP"/>
    <property type="match status" value="1"/>
</dbReference>
<dbReference type="AlphaFoldDB" id="A0A921UAF0"/>
<reference evidence="5" key="2">
    <citation type="submission" date="2020-10" db="EMBL/GenBank/DDBJ databases">
        <authorList>
            <person name="Cooper E.A."/>
            <person name="Brenton Z.W."/>
            <person name="Flinn B.S."/>
            <person name="Jenkins J."/>
            <person name="Shu S."/>
            <person name="Flowers D."/>
            <person name="Luo F."/>
            <person name="Wang Y."/>
            <person name="Xia P."/>
            <person name="Barry K."/>
            <person name="Daum C."/>
            <person name="Lipzen A."/>
            <person name="Yoshinaga Y."/>
            <person name="Schmutz J."/>
            <person name="Saski C."/>
            <person name="Vermerris W."/>
            <person name="Kresovich S."/>
        </authorList>
    </citation>
    <scope>NUCLEOTIDE SEQUENCE</scope>
</reference>
<dbReference type="SMART" id="SM00225">
    <property type="entry name" value="BTB"/>
    <property type="match status" value="1"/>
</dbReference>
<feature type="domain" description="MATH" evidence="4">
    <location>
        <begin position="8"/>
        <end position="135"/>
    </location>
</feature>
<comment type="similarity">
    <text evidence="2">Belongs to the Tdpoz family.</text>
</comment>
<evidence type="ECO:0000256" key="2">
    <source>
        <dbReference type="ARBA" id="ARBA00010846"/>
    </source>
</evidence>
<dbReference type="PANTHER" id="PTHR26379">
    <property type="entry name" value="BTB/POZ AND MATH DOMAIN-CONTAINING PROTEIN 1"/>
    <property type="match status" value="1"/>
</dbReference>
<dbReference type="SUPFAM" id="SSF49599">
    <property type="entry name" value="TRAF domain-like"/>
    <property type="match status" value="1"/>
</dbReference>
<dbReference type="GO" id="GO:0016567">
    <property type="term" value="P:protein ubiquitination"/>
    <property type="evidence" value="ECO:0007669"/>
    <property type="project" value="InterPro"/>
</dbReference>
<protein>
    <recommendedName>
        <fullName evidence="7">BTB domain-containing protein</fullName>
    </recommendedName>
</protein>
<evidence type="ECO:0000259" key="4">
    <source>
        <dbReference type="PROSITE" id="PS50144"/>
    </source>
</evidence>
<dbReference type="Pfam" id="PF00651">
    <property type="entry name" value="BTB"/>
    <property type="match status" value="1"/>
</dbReference>
<accession>A0A921UAF0</accession>
<dbReference type="EMBL" id="CM027686">
    <property type="protein sequence ID" value="KAG0524439.1"/>
    <property type="molecule type" value="Genomic_DNA"/>
</dbReference>
<dbReference type="InterPro" id="IPR008974">
    <property type="entry name" value="TRAF-like"/>
</dbReference>
<dbReference type="InterPro" id="IPR056423">
    <property type="entry name" value="BACK_BPM_SPOP"/>
</dbReference>
<dbReference type="Gramene" id="EES14221">
    <property type="protein sequence ID" value="EES14221"/>
    <property type="gene ID" value="SORBI_3007G198800"/>
</dbReference>
<dbReference type="OMA" id="VATTLMC"/>
<dbReference type="Gene3D" id="2.60.210.10">
    <property type="entry name" value="Apoptosis, Tumor Necrosis Factor Receptor Associated Protein 2, Chain A"/>
    <property type="match status" value="1"/>
</dbReference>
<dbReference type="Gene3D" id="3.30.710.10">
    <property type="entry name" value="Potassium Channel Kv1.1, Chain A"/>
    <property type="match status" value="1"/>
</dbReference>
<dbReference type="InterPro" id="IPR000210">
    <property type="entry name" value="BTB/POZ_dom"/>
</dbReference>
<reference evidence="5" key="1">
    <citation type="journal article" date="2019" name="BMC Genomics">
        <title>A new reference genome for Sorghum bicolor reveals high levels of sequence similarity between sweet and grain genotypes: implications for the genetics of sugar metabolism.</title>
        <authorList>
            <person name="Cooper E.A."/>
            <person name="Brenton Z.W."/>
            <person name="Flinn B.S."/>
            <person name="Jenkins J."/>
            <person name="Shu S."/>
            <person name="Flowers D."/>
            <person name="Luo F."/>
            <person name="Wang Y."/>
            <person name="Xia P."/>
            <person name="Barry K."/>
            <person name="Daum C."/>
            <person name="Lipzen A."/>
            <person name="Yoshinaga Y."/>
            <person name="Schmutz J."/>
            <person name="Saski C."/>
            <person name="Vermerris W."/>
            <person name="Kresovich S."/>
        </authorList>
    </citation>
    <scope>NUCLEOTIDE SEQUENCE</scope>
</reference>
<comment type="caution">
    <text evidence="5">The sequence shown here is derived from an EMBL/GenBank/DDBJ whole genome shotgun (WGS) entry which is preliminary data.</text>
</comment>
<comment type="pathway">
    <text evidence="1">Protein modification; protein ubiquitination.</text>
</comment>
<name>A0A921UAF0_SORBI</name>
<organism evidence="5 6">
    <name type="scientific">Sorghum bicolor</name>
    <name type="common">Sorghum</name>
    <name type="synonym">Sorghum vulgare</name>
    <dbReference type="NCBI Taxonomy" id="4558"/>
    <lineage>
        <taxon>Eukaryota</taxon>
        <taxon>Viridiplantae</taxon>
        <taxon>Streptophyta</taxon>
        <taxon>Embryophyta</taxon>
        <taxon>Tracheophyta</taxon>
        <taxon>Spermatophyta</taxon>
        <taxon>Magnoliopsida</taxon>
        <taxon>Liliopsida</taxon>
        <taxon>Poales</taxon>
        <taxon>Poaceae</taxon>
        <taxon>PACMAD clade</taxon>
        <taxon>Panicoideae</taxon>
        <taxon>Andropogonodae</taxon>
        <taxon>Andropogoneae</taxon>
        <taxon>Sorghinae</taxon>
        <taxon>Sorghum</taxon>
    </lineage>
</organism>
<dbReference type="Proteomes" id="UP000807115">
    <property type="component" value="Chromosome 7"/>
</dbReference>
<dbReference type="KEGG" id="sbi:8063980"/>
<evidence type="ECO:0000313" key="6">
    <source>
        <dbReference type="Proteomes" id="UP000807115"/>
    </source>
</evidence>
<dbReference type="PANTHER" id="PTHR26379:SF469">
    <property type="entry name" value="MAB1"/>
    <property type="match status" value="1"/>
</dbReference>
<gene>
    <name evidence="5" type="ORF">BDA96_07G211400</name>
</gene>
<feature type="domain" description="BTB" evidence="3">
    <location>
        <begin position="166"/>
        <end position="233"/>
    </location>
</feature>
<evidence type="ECO:0008006" key="7">
    <source>
        <dbReference type="Google" id="ProtNLM"/>
    </source>
</evidence>
<dbReference type="InterPro" id="IPR011333">
    <property type="entry name" value="SKP1/BTB/POZ_sf"/>
</dbReference>
<dbReference type="CDD" id="cd00121">
    <property type="entry name" value="MATH"/>
    <property type="match status" value="1"/>
</dbReference>
<sequence>MLDYSYFTHQFKLSYSETENVAVGHKVCSEDILAGGHLWRIECYPRGRREEDNGKWLSILLRHVSEFRDAKAIFEALVMDKDGALSSSHRYRCVRDYGPHRGAAESWGWKHFVQRRLLKSLYMTNSGSFTIACGIKVIQKDPLDVPPSDIGSHLGRLLLDCTDGGSDVSFVVDGEKFPAHRAVLAARSPVFKAQLLGSMADANMPSITLHDITPATFKVMLCFMYTDACPADAELGDSPYEMLQHLLIAADRFALDRLKLLCASKLWDNVSVDTVATTLMCAEIYNCPELKKKCIGFFGEGKDFKTKALLTDGFVQLAQQFPSILDELRDKVGA</sequence>
<proteinExistence type="inferred from homology"/>
<dbReference type="PROSITE" id="PS50144">
    <property type="entry name" value="MATH"/>
    <property type="match status" value="1"/>
</dbReference>
<dbReference type="Pfam" id="PF22486">
    <property type="entry name" value="MATH_2"/>
    <property type="match status" value="1"/>
</dbReference>
<dbReference type="PROSITE" id="PS50097">
    <property type="entry name" value="BTB"/>
    <property type="match status" value="1"/>
</dbReference>
<evidence type="ECO:0000259" key="3">
    <source>
        <dbReference type="PROSITE" id="PS50097"/>
    </source>
</evidence>